<evidence type="ECO:0000256" key="1">
    <source>
        <dbReference type="ARBA" id="ARBA00009437"/>
    </source>
</evidence>
<dbReference type="Pfam" id="PF03466">
    <property type="entry name" value="LysR_substrate"/>
    <property type="match status" value="1"/>
</dbReference>
<gene>
    <name evidence="6" type="ordered locus">Bcep1808_4612</name>
</gene>
<dbReference type="PANTHER" id="PTHR30346:SF17">
    <property type="entry name" value="LYSR FAMILY TRANSCRIPTIONAL REGULATOR"/>
    <property type="match status" value="1"/>
</dbReference>
<dbReference type="PANTHER" id="PTHR30346">
    <property type="entry name" value="TRANSCRIPTIONAL DUAL REGULATOR HCAR-RELATED"/>
    <property type="match status" value="1"/>
</dbReference>
<dbReference type="InterPro" id="IPR036388">
    <property type="entry name" value="WH-like_DNA-bd_sf"/>
</dbReference>
<evidence type="ECO:0000313" key="7">
    <source>
        <dbReference type="Proteomes" id="UP000002287"/>
    </source>
</evidence>
<dbReference type="Pfam" id="PF00126">
    <property type="entry name" value="HTH_1"/>
    <property type="match status" value="1"/>
</dbReference>
<proteinExistence type="inferred from homology"/>
<name>A4JMS0_BURVG</name>
<dbReference type="SUPFAM" id="SSF46785">
    <property type="entry name" value="Winged helix' DNA-binding domain"/>
    <property type="match status" value="1"/>
</dbReference>
<dbReference type="EMBL" id="CP000615">
    <property type="protein sequence ID" value="ABO57573.1"/>
    <property type="molecule type" value="Genomic_DNA"/>
</dbReference>
<dbReference type="InterPro" id="IPR000847">
    <property type="entry name" value="LysR_HTH_N"/>
</dbReference>
<keyword evidence="3" id="KW-0238">DNA-binding</keyword>
<dbReference type="eggNOG" id="COG0583">
    <property type="taxonomic scope" value="Bacteria"/>
</dbReference>
<comment type="similarity">
    <text evidence="1">Belongs to the LysR transcriptional regulatory family.</text>
</comment>
<dbReference type="CDD" id="cd08414">
    <property type="entry name" value="PBP2_LTTR_aromatics_like"/>
    <property type="match status" value="1"/>
</dbReference>
<dbReference type="GO" id="GO:0003700">
    <property type="term" value="F:DNA-binding transcription factor activity"/>
    <property type="evidence" value="ECO:0007669"/>
    <property type="project" value="InterPro"/>
</dbReference>
<dbReference type="Gene3D" id="1.10.10.10">
    <property type="entry name" value="Winged helix-like DNA-binding domain superfamily/Winged helix DNA-binding domain"/>
    <property type="match status" value="1"/>
</dbReference>
<keyword evidence="2" id="KW-0805">Transcription regulation</keyword>
<evidence type="ECO:0000256" key="2">
    <source>
        <dbReference type="ARBA" id="ARBA00023015"/>
    </source>
</evidence>
<sequence>MTKIAIVNPLEFRHVRAFLAVAEHLHFARAADALDMAPPALTRQIQEAERLLGVRLFDRSRRAVTLTAAGEAFGAEARAAFEHLQRGHELALLAERGEVGRIEIGYVSSAVYSGTLQRTVGAFRASHPRLNLNLREVPMDDVAKQLDAGRLDLAYVRPPLPLPGGVRTVTLQRDVFVAAVPADSRYASMPTLRAADLADARFAVPEQEGGTLEVARRGRFAPVIDARPGGLLAVLACVSVNGCVAVIPDALAGCVALPGVVYRPLAGKPITSELALAHRRFEKAPAVRAFLRTVTAAG</sequence>
<evidence type="ECO:0000259" key="5">
    <source>
        <dbReference type="PROSITE" id="PS50931"/>
    </source>
</evidence>
<dbReference type="PROSITE" id="PS50931">
    <property type="entry name" value="HTH_LYSR"/>
    <property type="match status" value="1"/>
</dbReference>
<accession>A4JMS0</accession>
<dbReference type="InterPro" id="IPR005119">
    <property type="entry name" value="LysR_subst-bd"/>
</dbReference>
<dbReference type="SUPFAM" id="SSF53850">
    <property type="entry name" value="Periplasmic binding protein-like II"/>
    <property type="match status" value="1"/>
</dbReference>
<evidence type="ECO:0000256" key="3">
    <source>
        <dbReference type="ARBA" id="ARBA00023125"/>
    </source>
</evidence>
<dbReference type="AlphaFoldDB" id="A4JMS0"/>
<protein>
    <submittedName>
        <fullName evidence="6">Transcriptional regulator, LysR family</fullName>
    </submittedName>
</protein>
<organism evidence="6 7">
    <name type="scientific">Burkholderia vietnamiensis (strain G4 / LMG 22486)</name>
    <name type="common">Burkholderia cepacia (strain R1808)</name>
    <dbReference type="NCBI Taxonomy" id="269482"/>
    <lineage>
        <taxon>Bacteria</taxon>
        <taxon>Pseudomonadati</taxon>
        <taxon>Pseudomonadota</taxon>
        <taxon>Betaproteobacteria</taxon>
        <taxon>Burkholderiales</taxon>
        <taxon>Burkholderiaceae</taxon>
        <taxon>Burkholderia</taxon>
        <taxon>Burkholderia cepacia complex</taxon>
    </lineage>
</organism>
<dbReference type="HOGENOM" id="CLU_039613_6_4_4"/>
<dbReference type="GO" id="GO:0003677">
    <property type="term" value="F:DNA binding"/>
    <property type="evidence" value="ECO:0007669"/>
    <property type="project" value="UniProtKB-KW"/>
</dbReference>
<dbReference type="Proteomes" id="UP000002287">
    <property type="component" value="Chromosome 2"/>
</dbReference>
<evidence type="ECO:0000256" key="4">
    <source>
        <dbReference type="ARBA" id="ARBA00023163"/>
    </source>
</evidence>
<dbReference type="KEGG" id="bvi:Bcep1808_4612"/>
<keyword evidence="4" id="KW-0804">Transcription</keyword>
<dbReference type="Gene3D" id="3.40.190.10">
    <property type="entry name" value="Periplasmic binding protein-like II"/>
    <property type="match status" value="2"/>
</dbReference>
<dbReference type="GO" id="GO:0032993">
    <property type="term" value="C:protein-DNA complex"/>
    <property type="evidence" value="ECO:0007669"/>
    <property type="project" value="TreeGrafter"/>
</dbReference>
<reference evidence="7" key="1">
    <citation type="submission" date="2007-03" db="EMBL/GenBank/DDBJ databases">
        <title>Complete sequence of chromosome 2 of Burkholderia vietnamiensis G4.</title>
        <authorList>
            <consortium name="US DOE Joint Genome Institute"/>
            <person name="Copeland A."/>
            <person name="Lucas S."/>
            <person name="Lapidus A."/>
            <person name="Barry K."/>
            <person name="Detter J.C."/>
            <person name="Glavina del Rio T."/>
            <person name="Hammon N."/>
            <person name="Israni S."/>
            <person name="Dalin E."/>
            <person name="Tice H."/>
            <person name="Pitluck S."/>
            <person name="Chain P."/>
            <person name="Malfatti S."/>
            <person name="Shin M."/>
            <person name="Vergez L."/>
            <person name="Schmutz J."/>
            <person name="Larimer F."/>
            <person name="Land M."/>
            <person name="Hauser L."/>
            <person name="Kyrpides N."/>
            <person name="Tiedje J."/>
            <person name="Richardson P."/>
        </authorList>
    </citation>
    <scope>NUCLEOTIDE SEQUENCE [LARGE SCALE GENOMIC DNA]</scope>
    <source>
        <strain evidence="7">G4 / LMG 22486</strain>
    </source>
</reference>
<feature type="domain" description="HTH lysR-type" evidence="5">
    <location>
        <begin position="10"/>
        <end position="67"/>
    </location>
</feature>
<dbReference type="FunFam" id="1.10.10.10:FF:000001">
    <property type="entry name" value="LysR family transcriptional regulator"/>
    <property type="match status" value="1"/>
</dbReference>
<dbReference type="InterPro" id="IPR036390">
    <property type="entry name" value="WH_DNA-bd_sf"/>
</dbReference>
<evidence type="ECO:0000313" key="6">
    <source>
        <dbReference type="EMBL" id="ABO57573.1"/>
    </source>
</evidence>